<dbReference type="NCBIfam" id="TIGR03523">
    <property type="entry name" value="GldN"/>
    <property type="match status" value="1"/>
</dbReference>
<evidence type="ECO:0000313" key="3">
    <source>
        <dbReference type="EMBL" id="MCG2614152.1"/>
    </source>
</evidence>
<feature type="chain" id="PRO_5046623719" evidence="2">
    <location>
        <begin position="25"/>
        <end position="342"/>
    </location>
</feature>
<organism evidence="3 4">
    <name type="scientific">Terrimonas ginsenosidimutans</name>
    <dbReference type="NCBI Taxonomy" id="2908004"/>
    <lineage>
        <taxon>Bacteria</taxon>
        <taxon>Pseudomonadati</taxon>
        <taxon>Bacteroidota</taxon>
        <taxon>Chitinophagia</taxon>
        <taxon>Chitinophagales</taxon>
        <taxon>Chitinophagaceae</taxon>
        <taxon>Terrimonas</taxon>
    </lineage>
</organism>
<feature type="signal peptide" evidence="2">
    <location>
        <begin position="1"/>
        <end position="24"/>
    </location>
</feature>
<dbReference type="InterPro" id="IPR019847">
    <property type="entry name" value="Gliding_motility_assoc_GldN"/>
</dbReference>
<feature type="compositionally biased region" description="Low complexity" evidence="1">
    <location>
        <begin position="34"/>
        <end position="55"/>
    </location>
</feature>
<dbReference type="EMBL" id="JAKLTR010000003">
    <property type="protein sequence ID" value="MCG2614152.1"/>
    <property type="molecule type" value="Genomic_DNA"/>
</dbReference>
<feature type="region of interest" description="Disordered" evidence="1">
    <location>
        <begin position="22"/>
        <end position="61"/>
    </location>
</feature>
<gene>
    <name evidence="3" type="primary">gldN</name>
    <name evidence="3" type="ORF">LZZ85_07660</name>
</gene>
<name>A0ABS9KPA0_9BACT</name>
<sequence>MKSIVIKSCLLLAVSAMVVTDADAQRSGRRRTGTNPPANQQQQETQQQNNNTAPPSNYNPYGNIPIVVDSASLASDTAVKKSLRNENAYDKSSVNARTPLDYEHLRADDALFAEKVWRELDLREKMNQTFRYEAESDNGSQMFINILMKAVTSGQVTAFEDDRFTTPITGESVTQASAGAVDTTPQVDPNDPSKVVRYVVTRSSFDPKTVLKLRIKEEWVFDRESSRLFCRILGIAPLKTQFMPDGRERPGSTVMFWVYYPDLRSILTKYEVYNPKNMGNSRMTWEELFESRMFSSYIVKSTIDNSANRNIRMYIKDPILALLEGDAIKEKIFNYEQDLWSY</sequence>
<evidence type="ECO:0000313" key="4">
    <source>
        <dbReference type="Proteomes" id="UP001165367"/>
    </source>
</evidence>
<protein>
    <submittedName>
        <fullName evidence="3">Gliding motility protein GldN</fullName>
    </submittedName>
</protein>
<dbReference type="RefSeq" id="WP_237870286.1">
    <property type="nucleotide sequence ID" value="NZ_JAKLTR010000003.1"/>
</dbReference>
<evidence type="ECO:0000256" key="2">
    <source>
        <dbReference type="SAM" id="SignalP"/>
    </source>
</evidence>
<keyword evidence="2" id="KW-0732">Signal</keyword>
<evidence type="ECO:0000256" key="1">
    <source>
        <dbReference type="SAM" id="MobiDB-lite"/>
    </source>
</evidence>
<keyword evidence="4" id="KW-1185">Reference proteome</keyword>
<reference evidence="3" key="1">
    <citation type="submission" date="2022-01" db="EMBL/GenBank/DDBJ databases">
        <authorList>
            <person name="Jo J.-H."/>
            <person name="Im W.-T."/>
        </authorList>
    </citation>
    <scope>NUCLEOTIDE SEQUENCE</scope>
    <source>
        <strain evidence="3">NA20</strain>
    </source>
</reference>
<dbReference type="Pfam" id="PF19841">
    <property type="entry name" value="GldN"/>
    <property type="match status" value="1"/>
</dbReference>
<accession>A0ABS9KPA0</accession>
<comment type="caution">
    <text evidence="3">The sequence shown here is derived from an EMBL/GenBank/DDBJ whole genome shotgun (WGS) entry which is preliminary data.</text>
</comment>
<proteinExistence type="predicted"/>
<dbReference type="Proteomes" id="UP001165367">
    <property type="component" value="Unassembled WGS sequence"/>
</dbReference>